<reference evidence="2" key="1">
    <citation type="submission" date="2016-05" db="EMBL/GenBank/DDBJ databases">
        <title>Comparative genomics of biotechnologically important yeasts.</title>
        <authorList>
            <consortium name="DOE Joint Genome Institute"/>
            <person name="Riley R."/>
            <person name="Haridas S."/>
            <person name="Wolfe K.H."/>
            <person name="Lopes M.R."/>
            <person name="Hittinger C.T."/>
            <person name="Goker M."/>
            <person name="Salamov A."/>
            <person name="Wisecaver J."/>
            <person name="Long T.M."/>
            <person name="Aerts A.L."/>
            <person name="Barry K."/>
            <person name="Choi C."/>
            <person name="Clum A."/>
            <person name="Coughlan A.Y."/>
            <person name="Deshpande S."/>
            <person name="Douglass A.P."/>
            <person name="Hanson S.J."/>
            <person name="Klenk H.-P."/>
            <person name="Labutti K."/>
            <person name="Lapidus A."/>
            <person name="Lindquist E."/>
            <person name="Lipzen A."/>
            <person name="Meier-Kolthoff J.P."/>
            <person name="Ohm R.A."/>
            <person name="Otillar R.P."/>
            <person name="Pangilinan J."/>
            <person name="Peng Y."/>
            <person name="Rokas A."/>
            <person name="Rosa C.A."/>
            <person name="Scheuner C."/>
            <person name="Sibirny A.A."/>
            <person name="Slot J.C."/>
            <person name="Stielow J.B."/>
            <person name="Sun H."/>
            <person name="Kurtzman C.P."/>
            <person name="Blackwell M."/>
            <person name="Grigoriev I.V."/>
            <person name="Jeffries T.W."/>
        </authorList>
    </citation>
    <scope>NUCLEOTIDE SEQUENCE [LARGE SCALE GENOMIC DNA]</scope>
    <source>
        <strain evidence="2">NRRL Y-17324</strain>
    </source>
</reference>
<name>A0A1E4SID0_9ASCO</name>
<protein>
    <submittedName>
        <fullName evidence="1">Uncharacterized protein</fullName>
    </submittedName>
</protein>
<evidence type="ECO:0000313" key="1">
    <source>
        <dbReference type="EMBL" id="ODV79197.1"/>
    </source>
</evidence>
<organism evidence="1 2">
    <name type="scientific">Suhomyces tanzawaensis NRRL Y-17324</name>
    <dbReference type="NCBI Taxonomy" id="984487"/>
    <lineage>
        <taxon>Eukaryota</taxon>
        <taxon>Fungi</taxon>
        <taxon>Dikarya</taxon>
        <taxon>Ascomycota</taxon>
        <taxon>Saccharomycotina</taxon>
        <taxon>Pichiomycetes</taxon>
        <taxon>Debaryomycetaceae</taxon>
        <taxon>Suhomyces</taxon>
    </lineage>
</organism>
<dbReference type="EMBL" id="KV453912">
    <property type="protein sequence ID" value="ODV79197.1"/>
    <property type="molecule type" value="Genomic_DNA"/>
</dbReference>
<dbReference type="AlphaFoldDB" id="A0A1E4SID0"/>
<dbReference type="RefSeq" id="XP_020064319.1">
    <property type="nucleotide sequence ID" value="XM_020207284.1"/>
</dbReference>
<sequence>MIRTLRRVGIRHYTKSPPIPNPLDAPPIDLSKTFGTVESFSIRSMENVLHILEDAESRPGTRKRQSPFFEALKRLDTQYLNHFTNQFGRQLFTYAVLYHFNLRPFLASNPYLVTEFPAVLGQLQTRVQSPRPNSFFARNPELTLDHKLNYAQSIVRYFLMNDVHCLRRLAVDVQRVCKDVVSYDNSIRSYGLRLSRGIPSSTPYISHDPMELRSLLGTAKLEKNMLVFMPKHPDAIAKLTSCDPQLILAMMRCDEMEGEIAFEILCKRILLKIQEVKTMGDDVPAEKQYWQDGLLGDSGDGGLQFEYASNHHHNRRKLDIKQAVVRDLTKATKSLRTTSTVERVPQQEVAVDYAELNDRLLLDKMVEDHRSVRDLKVVVAHRSKIAGRMMYDPVYREAMAVAAAANDAETIKDVLVSYFDRYFGKFYGIDPVRAEKWMVNLLLAWDAMPLVTPAAVNEAVAGHRQMVAQCELGSYGALHEQAGVA</sequence>
<proteinExistence type="predicted"/>
<evidence type="ECO:0000313" key="2">
    <source>
        <dbReference type="Proteomes" id="UP000094285"/>
    </source>
</evidence>
<accession>A0A1E4SID0</accession>
<keyword evidence="2" id="KW-1185">Reference proteome</keyword>
<dbReference type="Proteomes" id="UP000094285">
    <property type="component" value="Unassembled WGS sequence"/>
</dbReference>
<dbReference type="GeneID" id="30981421"/>
<gene>
    <name evidence="1" type="ORF">CANTADRAFT_249950</name>
</gene>